<feature type="domain" description="FH2" evidence="3">
    <location>
        <begin position="358"/>
        <end position="589"/>
    </location>
</feature>
<protein>
    <submittedName>
        <fullName evidence="5">Disheveled-associated activator of morphogenesis 1</fullName>
    </submittedName>
</protein>
<name>A0A1S3J5H1_LINAN</name>
<feature type="region of interest" description="Disordered" evidence="1">
    <location>
        <begin position="216"/>
        <end position="235"/>
    </location>
</feature>
<dbReference type="AlphaFoldDB" id="A0A1S3J5H1"/>
<dbReference type="PANTHER" id="PTHR45725:SF10">
    <property type="entry name" value="FH2 DOMAIN-CONTAINING PROTEIN"/>
    <property type="match status" value="1"/>
</dbReference>
<feature type="compositionally biased region" description="Polar residues" evidence="1">
    <location>
        <begin position="413"/>
        <end position="430"/>
    </location>
</feature>
<dbReference type="STRING" id="7574.A0A1S3J5H1"/>
<dbReference type="RefSeq" id="XP_013405640.1">
    <property type="nucleotide sequence ID" value="XM_013550186.1"/>
</dbReference>
<evidence type="ECO:0000259" key="3">
    <source>
        <dbReference type="PROSITE" id="PS51444"/>
    </source>
</evidence>
<dbReference type="KEGG" id="lak:106170343"/>
<evidence type="ECO:0000256" key="2">
    <source>
        <dbReference type="SAM" id="SignalP"/>
    </source>
</evidence>
<dbReference type="InterPro" id="IPR051425">
    <property type="entry name" value="Formin_Homology"/>
</dbReference>
<feature type="region of interest" description="Disordered" evidence="1">
    <location>
        <begin position="76"/>
        <end position="113"/>
    </location>
</feature>
<gene>
    <name evidence="5" type="primary">LOC106170343</name>
</gene>
<dbReference type="InterPro" id="IPR042201">
    <property type="entry name" value="FH2_Formin_sf"/>
</dbReference>
<proteinExistence type="predicted"/>
<dbReference type="SUPFAM" id="SSF101447">
    <property type="entry name" value="Formin homology 2 domain (FH2 domain)"/>
    <property type="match status" value="1"/>
</dbReference>
<organism evidence="4 5">
    <name type="scientific">Lingula anatina</name>
    <name type="common">Brachiopod</name>
    <name type="synonym">Lingula unguis</name>
    <dbReference type="NCBI Taxonomy" id="7574"/>
    <lineage>
        <taxon>Eukaryota</taxon>
        <taxon>Metazoa</taxon>
        <taxon>Spiralia</taxon>
        <taxon>Lophotrochozoa</taxon>
        <taxon>Brachiopoda</taxon>
        <taxon>Linguliformea</taxon>
        <taxon>Lingulata</taxon>
        <taxon>Lingulida</taxon>
        <taxon>Linguloidea</taxon>
        <taxon>Lingulidae</taxon>
        <taxon>Lingula</taxon>
    </lineage>
</organism>
<dbReference type="OrthoDB" id="410721at2759"/>
<dbReference type="InterPro" id="IPR015425">
    <property type="entry name" value="FH2_Formin"/>
</dbReference>
<accession>A0A1S3J5H1</accession>
<feature type="compositionally biased region" description="Pro residues" evidence="1">
    <location>
        <begin position="314"/>
        <end position="349"/>
    </location>
</feature>
<dbReference type="PROSITE" id="PS51444">
    <property type="entry name" value="FH2"/>
    <property type="match status" value="1"/>
</dbReference>
<dbReference type="Gene3D" id="1.20.58.2220">
    <property type="entry name" value="Formin, FH2 domain"/>
    <property type="match status" value="1"/>
</dbReference>
<feature type="region of interest" description="Disordered" evidence="1">
    <location>
        <begin position="248"/>
        <end position="356"/>
    </location>
</feature>
<dbReference type="GeneID" id="106170343"/>
<dbReference type="PANTHER" id="PTHR45725">
    <property type="entry name" value="FORMIN HOMOLOGY 2 FAMILY MEMBER"/>
    <property type="match status" value="1"/>
</dbReference>
<feature type="region of interest" description="Disordered" evidence="1">
    <location>
        <begin position="412"/>
        <end position="431"/>
    </location>
</feature>
<feature type="non-terminal residue" evidence="5">
    <location>
        <position position="589"/>
    </location>
</feature>
<feature type="chain" id="PRO_5010233696" evidence="2">
    <location>
        <begin position="20"/>
        <end position="589"/>
    </location>
</feature>
<evidence type="ECO:0000256" key="1">
    <source>
        <dbReference type="SAM" id="MobiDB-lite"/>
    </source>
</evidence>
<feature type="compositionally biased region" description="Basic and acidic residues" evidence="1">
    <location>
        <begin position="216"/>
        <end position="231"/>
    </location>
</feature>
<feature type="region of interest" description="Disordered" evidence="1">
    <location>
        <begin position="129"/>
        <end position="208"/>
    </location>
</feature>
<reference evidence="5" key="1">
    <citation type="submission" date="2025-08" db="UniProtKB">
        <authorList>
            <consortium name="RefSeq"/>
        </authorList>
    </citation>
    <scope>IDENTIFICATION</scope>
    <source>
        <tissue evidence="5">Gonads</tissue>
    </source>
</reference>
<dbReference type="Proteomes" id="UP000085678">
    <property type="component" value="Unplaced"/>
</dbReference>
<dbReference type="Pfam" id="PF02181">
    <property type="entry name" value="FH2"/>
    <property type="match status" value="1"/>
</dbReference>
<evidence type="ECO:0000313" key="4">
    <source>
        <dbReference type="Proteomes" id="UP000085678"/>
    </source>
</evidence>
<keyword evidence="2" id="KW-0732">Signal</keyword>
<feature type="compositionally biased region" description="Acidic residues" evidence="1">
    <location>
        <begin position="133"/>
        <end position="170"/>
    </location>
</feature>
<dbReference type="InParanoid" id="A0A1S3J5H1"/>
<feature type="compositionally biased region" description="Basic and acidic residues" evidence="1">
    <location>
        <begin position="171"/>
        <end position="196"/>
    </location>
</feature>
<keyword evidence="4" id="KW-1185">Reference proteome</keyword>
<feature type="signal peptide" evidence="2">
    <location>
        <begin position="1"/>
        <end position="19"/>
    </location>
</feature>
<sequence>MELYFLFCLLFCYFQALNGIERELIHVTSKEKVTSLMRLAQTLEQHVQHLPLGDTMQQPPTADTYTRATVGDILESIQEDPSNNSYDEEYDSVQTEANGNLRPASGDTDAHSFGDNHGRIVNYMTEISSDYSCVDDGEEEDGEQKDREESGEEWVEGEEQEDGEEAGEEQEGNHEEKEEEGDEKKEEDGVEEDSHLEAFSVDPSAKAHVKEEIQYTDEVHQGSNSKEHVYSEDSEISVAASMRALSDLLQELDNGEQSAEETMAEGSVQKPDCSNEECLPTTQSSTLITGSVDSGQSQSDVPPSTPTNSSTAPLPTPSPPTPLPQGTPPPLPPPLCAPPPPPSAPPPPGGQFGMKTGRTLKKTTQQKLRMFRFSTLPVNAVDNSVWKDLRDLTSSINTKALEDMFALEENKTQRTASTAVQPGLSKQQPKSLLDPKKAQNLGIFLMGLKMSAAQLKQKLDIVDETSGGLTTEQITAIRRYQPDKNEQKTLEQYSGVVSDLDRADQFMLELCRIPHLDLKLELLLAIRELAAQIDDIEPSMELVSVACDELLGSQMFVVVLEYILAVGNYINSSGGKGGLMGFHLSSLLK</sequence>
<feature type="compositionally biased region" description="Polar residues" evidence="1">
    <location>
        <begin position="280"/>
        <end position="301"/>
    </location>
</feature>
<evidence type="ECO:0000313" key="5">
    <source>
        <dbReference type="RefSeq" id="XP_013405640.1"/>
    </source>
</evidence>